<dbReference type="GO" id="GO:0004497">
    <property type="term" value="F:monooxygenase activity"/>
    <property type="evidence" value="ECO:0007669"/>
    <property type="project" value="UniProtKB-KW"/>
</dbReference>
<accession>A0A8J3ND21</accession>
<sequence length="387" mass="40990">MKVVIAGAGLGGLCLAQGLLARGVEVVVYERDASLSSRRQGYRIHVDGDGDRALAATLPAHLYALFRATAYEPAPRTPVFDHRLRQLAVLETAGSGRHLAVNRLTLRQILAYGLGGVVRFGRAVDGYAVDGERVSVRLSDGTVDGADVLVAADGVHSAVRREYLPQQRIVDTGVVQVYGKVPLDDATRELLLPAMYAVFTPVTGPDGGYVGIGPVDHPESPADAAARLAPGLTLLETDDYVTVSYGARRETLPGLRGLDGAALRRLVLERTEGWHPRVRGLVERWRPDEVFPLTLRSCVPIAPWRPSRVTLLGDAVHAMSPAAGAGANTALRDAAALSTALGTADDGSVRTAIAGYEAAMVEYGFAAVRRSGLNGTRVLGQDPLPAD</sequence>
<dbReference type="Pfam" id="PF01494">
    <property type="entry name" value="FAD_binding_3"/>
    <property type="match status" value="2"/>
</dbReference>
<keyword evidence="1" id="KW-0285">Flavoprotein</keyword>
<gene>
    <name evidence="6" type="ORF">Aru02nite_33740</name>
</gene>
<protein>
    <submittedName>
        <fullName evidence="6">Monooxygenase</fullName>
    </submittedName>
</protein>
<keyword evidence="7" id="KW-1185">Reference proteome</keyword>
<comment type="caution">
    <text evidence="6">The sequence shown here is derived from an EMBL/GenBank/DDBJ whole genome shotgun (WGS) entry which is preliminary data.</text>
</comment>
<keyword evidence="2" id="KW-0274">FAD</keyword>
<dbReference type="InterPro" id="IPR002938">
    <property type="entry name" value="FAD-bd"/>
</dbReference>
<evidence type="ECO:0000313" key="7">
    <source>
        <dbReference type="Proteomes" id="UP000612808"/>
    </source>
</evidence>
<name>A0A8J3ND21_9ACTN</name>
<dbReference type="RefSeq" id="WP_203658464.1">
    <property type="nucleotide sequence ID" value="NZ_BAAAZM010000013.1"/>
</dbReference>
<evidence type="ECO:0000259" key="5">
    <source>
        <dbReference type="Pfam" id="PF01494"/>
    </source>
</evidence>
<dbReference type="Gene3D" id="3.50.50.60">
    <property type="entry name" value="FAD/NAD(P)-binding domain"/>
    <property type="match status" value="1"/>
</dbReference>
<evidence type="ECO:0000256" key="4">
    <source>
        <dbReference type="ARBA" id="ARBA00023033"/>
    </source>
</evidence>
<feature type="domain" description="FAD-binding" evidence="5">
    <location>
        <begin position="2"/>
        <end position="186"/>
    </location>
</feature>
<dbReference type="SUPFAM" id="SSF51905">
    <property type="entry name" value="FAD/NAD(P)-binding domain"/>
    <property type="match status" value="1"/>
</dbReference>
<dbReference type="EMBL" id="BOMB01000019">
    <property type="protein sequence ID" value="GID12485.1"/>
    <property type="molecule type" value="Genomic_DNA"/>
</dbReference>
<dbReference type="PANTHER" id="PTHR47178:SF6">
    <property type="entry name" value="FAD-BINDING DOMAIN-CONTAINING PROTEIN"/>
    <property type="match status" value="1"/>
</dbReference>
<feature type="domain" description="FAD-binding" evidence="5">
    <location>
        <begin position="302"/>
        <end position="348"/>
    </location>
</feature>
<dbReference type="PRINTS" id="PR00420">
    <property type="entry name" value="RNGMNOXGNASE"/>
</dbReference>
<dbReference type="InterPro" id="IPR036188">
    <property type="entry name" value="FAD/NAD-bd_sf"/>
</dbReference>
<evidence type="ECO:0000313" key="6">
    <source>
        <dbReference type="EMBL" id="GID12485.1"/>
    </source>
</evidence>
<evidence type="ECO:0000256" key="1">
    <source>
        <dbReference type="ARBA" id="ARBA00022630"/>
    </source>
</evidence>
<dbReference type="PANTHER" id="PTHR47178">
    <property type="entry name" value="MONOOXYGENASE, FAD-BINDING"/>
    <property type="match status" value="1"/>
</dbReference>
<dbReference type="GO" id="GO:0071949">
    <property type="term" value="F:FAD binding"/>
    <property type="evidence" value="ECO:0007669"/>
    <property type="project" value="InterPro"/>
</dbReference>
<dbReference type="Proteomes" id="UP000612808">
    <property type="component" value="Unassembled WGS sequence"/>
</dbReference>
<keyword evidence="3" id="KW-0560">Oxidoreductase</keyword>
<proteinExistence type="predicted"/>
<dbReference type="AlphaFoldDB" id="A0A8J3ND21"/>
<evidence type="ECO:0000256" key="3">
    <source>
        <dbReference type="ARBA" id="ARBA00023002"/>
    </source>
</evidence>
<evidence type="ECO:0000256" key="2">
    <source>
        <dbReference type="ARBA" id="ARBA00022827"/>
    </source>
</evidence>
<keyword evidence="4 6" id="KW-0503">Monooxygenase</keyword>
<organism evidence="6 7">
    <name type="scientific">Actinocatenispora rupis</name>
    <dbReference type="NCBI Taxonomy" id="519421"/>
    <lineage>
        <taxon>Bacteria</taxon>
        <taxon>Bacillati</taxon>
        <taxon>Actinomycetota</taxon>
        <taxon>Actinomycetes</taxon>
        <taxon>Micromonosporales</taxon>
        <taxon>Micromonosporaceae</taxon>
        <taxon>Actinocatenispora</taxon>
    </lineage>
</organism>
<reference evidence="6" key="1">
    <citation type="submission" date="2021-01" db="EMBL/GenBank/DDBJ databases">
        <title>Whole genome shotgun sequence of Actinocatenispora rupis NBRC 107355.</title>
        <authorList>
            <person name="Komaki H."/>
            <person name="Tamura T."/>
        </authorList>
    </citation>
    <scope>NUCLEOTIDE SEQUENCE</scope>
    <source>
        <strain evidence="6">NBRC 107355</strain>
    </source>
</reference>